<dbReference type="STRING" id="670307.HYPDE_32948"/>
<organism evidence="1 2">
    <name type="scientific">Hyphomicrobium denitrificans 1NES1</name>
    <dbReference type="NCBI Taxonomy" id="670307"/>
    <lineage>
        <taxon>Bacteria</taxon>
        <taxon>Pseudomonadati</taxon>
        <taxon>Pseudomonadota</taxon>
        <taxon>Alphaproteobacteria</taxon>
        <taxon>Hyphomicrobiales</taxon>
        <taxon>Hyphomicrobiaceae</taxon>
        <taxon>Hyphomicrobium</taxon>
    </lineage>
</organism>
<reference evidence="1 2" key="1">
    <citation type="journal article" date="2013" name="Genome Announc.">
        <title>Genome sequences for three denitrifying bacterial strains isolated from a uranium- and nitrate-contaminated subsurface environment.</title>
        <authorList>
            <person name="Venkatramanan R."/>
            <person name="Prakash O."/>
            <person name="Woyke T."/>
            <person name="Chain P."/>
            <person name="Goodwin L.A."/>
            <person name="Watson D."/>
            <person name="Brooks S."/>
            <person name="Kostka J.E."/>
            <person name="Green S.J."/>
        </authorList>
    </citation>
    <scope>NUCLEOTIDE SEQUENCE [LARGE SCALE GENOMIC DNA]</scope>
    <source>
        <strain evidence="1 2">1NES1</strain>
    </source>
</reference>
<proteinExistence type="predicted"/>
<dbReference type="KEGG" id="hdt:HYPDE_32948"/>
<protein>
    <submittedName>
        <fullName evidence="1">Uncharacterized protein</fullName>
    </submittedName>
</protein>
<dbReference type="AlphaFoldDB" id="N0B7L3"/>
<sequence>MTSVGPIQYRLIGQFLVEWSKLEAALDDLIWRILGLSDDDGRVITTKFDARTRIEVLIVLGQRYFEGWRLRFLVAALDATDNLREHRNFIAHGVWGRMSGGVAVAMSLKPKSELGEIIGQSYPHDQMRELTMDVLKAKRIITRTTLSLGASPGKYDTQGQ</sequence>
<dbReference type="HOGENOM" id="CLU_1649828_0_0_5"/>
<evidence type="ECO:0000313" key="1">
    <source>
        <dbReference type="EMBL" id="AGK58262.1"/>
    </source>
</evidence>
<gene>
    <name evidence="1" type="ORF">HYPDE_32948</name>
</gene>
<dbReference type="RefSeq" id="WP_015598288.1">
    <property type="nucleotide sequence ID" value="NC_021172.1"/>
</dbReference>
<keyword evidence="2" id="KW-1185">Reference proteome</keyword>
<dbReference type="Proteomes" id="UP000005952">
    <property type="component" value="Chromosome"/>
</dbReference>
<dbReference type="EMBL" id="CP005587">
    <property type="protein sequence ID" value="AGK58262.1"/>
    <property type="molecule type" value="Genomic_DNA"/>
</dbReference>
<dbReference type="OrthoDB" id="7846470at2"/>
<accession>N0B7L3</accession>
<name>N0B7L3_9HYPH</name>
<evidence type="ECO:0000313" key="2">
    <source>
        <dbReference type="Proteomes" id="UP000005952"/>
    </source>
</evidence>